<dbReference type="SUPFAM" id="SSF48445">
    <property type="entry name" value="14-3-3 protein"/>
    <property type="match status" value="1"/>
</dbReference>
<evidence type="ECO:0000313" key="4">
    <source>
        <dbReference type="EMBL" id="TPP39819.1"/>
    </source>
</evidence>
<feature type="compositionally biased region" description="Low complexity" evidence="2">
    <location>
        <begin position="558"/>
        <end position="567"/>
    </location>
</feature>
<reference evidence="5" key="1">
    <citation type="submission" date="2019-02" db="EMBL/GenBank/DDBJ databases">
        <title>FDA dAtabase for Regulatory Grade micrObial Sequences (FDA-ARGOS): Supporting development and validation of Infectious Disease Dx tests.</title>
        <authorList>
            <person name="Duncan R."/>
            <person name="Fisher C."/>
            <person name="Tallon L."/>
            <person name="Sadzewicz L."/>
            <person name="Sengamalay N."/>
            <person name="Ott S."/>
            <person name="Godinez A."/>
            <person name="Nagaraj S."/>
            <person name="Vavikolanu K."/>
            <person name="Vyas G."/>
            <person name="Nadendla S."/>
            <person name="Aluvathingal J."/>
            <person name="Sichtig H."/>
        </authorList>
    </citation>
    <scope>NUCLEOTIDE SEQUENCE [LARGE SCALE GENOMIC DNA]</scope>
    <source>
        <strain evidence="5">FDAARGOS_360</strain>
    </source>
</reference>
<dbReference type="VEuPathDB" id="TriTrypDB:LDHU3_11.0450"/>
<evidence type="ECO:0000256" key="2">
    <source>
        <dbReference type="SAM" id="MobiDB-lite"/>
    </source>
</evidence>
<dbReference type="InterPro" id="IPR036815">
    <property type="entry name" value="14-3-3_dom_sf"/>
</dbReference>
<dbReference type="VEuPathDB" id="TriTrypDB:LdCL_110008500"/>
<dbReference type="PRINTS" id="PR00305">
    <property type="entry name" value="1433ZETA"/>
</dbReference>
<dbReference type="InterPro" id="IPR010754">
    <property type="entry name" value="OPA3-like"/>
</dbReference>
<comment type="similarity">
    <text evidence="1">Belongs to the 14-3-3 family.</text>
</comment>
<dbReference type="VEuPathDB" id="TriTrypDB:LDHU3_11.0440"/>
<dbReference type="EMBL" id="RHLD01000048">
    <property type="protein sequence ID" value="TPP39819.1"/>
    <property type="molecule type" value="Genomic_DNA"/>
</dbReference>
<name>A0A504WYN5_LEIDO</name>
<dbReference type="CDD" id="cd08774">
    <property type="entry name" value="14-3-3"/>
    <property type="match status" value="1"/>
</dbReference>
<sequence length="630" mass="69534">MTNVFKVPEKREELVYTAKIAEQCERHDEILFCMKRAVKMNPRLSSEERNLLSAAYKYIISARRACWRSMSSMAHKEDSHKGKTASLFNGFQHQVEKELAEICSDILELLDKYLIPAADNDESKVYYYKLKGDYHRYFAEVESGSDTQKNLALEAYKKASEFTTSLKPTSPIRLGLALNFSVFYYEILRSPDKGCQLARQAFEEALSDPEVLDEEQHKESALIMQLLRDNLALWTEDSRPEGQDDETAMEELDAIGCEARNVAAADEMVALPAFKFVFLAIRQVTRPVAKQIVSRANTKRALTYCVCIGLGRVSLGLSGVIAEWTRAEEQKQREAKLKAAQAAGATAAKNAAQVAMDAGKAVESSIATTAKSAATPATVTPRSRSLLQSVVYGPQPKGGAVDTYDSTVFLDLSRTVGEVARVFIRYPSRSAWDVFRQTFLAPFPEDRLVAAGADLLIELVAYTVLCTLLVVELYQQSRTSAAKEAHLQARLEAIESKVNELVECSNRAASSPPVQELPPVRELRVTGRLSALWGAVTGGVGFVGDSVSRHTEGRKKSSASSSGGSLAAEELERLAQSGKVVVPQRKNGFNVAYAPPRDPAVKVSKHDETIFLQEELDQLMGNVVRMEKRA</sequence>
<dbReference type="VEuPathDB" id="TriTrypDB:LdBPK_110360.1"/>
<dbReference type="Pfam" id="PF07047">
    <property type="entry name" value="OPA3"/>
    <property type="match status" value="1"/>
</dbReference>
<dbReference type="Proteomes" id="UP000318821">
    <property type="component" value="Unassembled WGS sequence"/>
</dbReference>
<dbReference type="AlphaFoldDB" id="A0A504WYN5"/>
<dbReference type="InterPro" id="IPR000308">
    <property type="entry name" value="14-3-3"/>
</dbReference>
<dbReference type="Pfam" id="PF00244">
    <property type="entry name" value="14-3-3"/>
    <property type="match status" value="1"/>
</dbReference>
<gene>
    <name evidence="4" type="ORF">CGC20_30740</name>
</gene>
<dbReference type="VEuPathDB" id="TriTrypDB:LdBPK_110350.1"/>
<dbReference type="Gene3D" id="1.20.190.20">
    <property type="entry name" value="14-3-3 domain"/>
    <property type="match status" value="1"/>
</dbReference>
<proteinExistence type="inferred from homology"/>
<organism evidence="4 5">
    <name type="scientific">Leishmania donovani</name>
    <dbReference type="NCBI Taxonomy" id="5661"/>
    <lineage>
        <taxon>Eukaryota</taxon>
        <taxon>Discoba</taxon>
        <taxon>Euglenozoa</taxon>
        <taxon>Kinetoplastea</taxon>
        <taxon>Metakinetoplastina</taxon>
        <taxon>Trypanosomatida</taxon>
        <taxon>Trypanosomatidae</taxon>
        <taxon>Leishmaniinae</taxon>
        <taxon>Leishmania</taxon>
    </lineage>
</organism>
<dbReference type="PANTHER" id="PTHR18860">
    <property type="entry name" value="14-3-3 PROTEIN"/>
    <property type="match status" value="1"/>
</dbReference>
<evidence type="ECO:0000259" key="3">
    <source>
        <dbReference type="SMART" id="SM00101"/>
    </source>
</evidence>
<accession>A0A504WYN5</accession>
<dbReference type="VEuPathDB" id="TriTrypDB:LdCL_110008400"/>
<dbReference type="SMART" id="SM00101">
    <property type="entry name" value="14_3_3"/>
    <property type="match status" value="1"/>
</dbReference>
<feature type="region of interest" description="Disordered" evidence="2">
    <location>
        <begin position="547"/>
        <end position="567"/>
    </location>
</feature>
<feature type="domain" description="14-3-3" evidence="3">
    <location>
        <begin position="11"/>
        <end position="248"/>
    </location>
</feature>
<dbReference type="InterPro" id="IPR023410">
    <property type="entry name" value="14-3-3_domain"/>
</dbReference>
<protein>
    <submittedName>
        <fullName evidence="4">14-3-3 family protein</fullName>
    </submittedName>
</protein>
<evidence type="ECO:0000256" key="1">
    <source>
        <dbReference type="ARBA" id="ARBA00006141"/>
    </source>
</evidence>
<comment type="caution">
    <text evidence="4">The sequence shown here is derived from an EMBL/GenBank/DDBJ whole genome shotgun (WGS) entry which is preliminary data.</text>
</comment>
<evidence type="ECO:0000313" key="5">
    <source>
        <dbReference type="Proteomes" id="UP000318821"/>
    </source>
</evidence>